<evidence type="ECO:0000313" key="3">
    <source>
        <dbReference type="Proteomes" id="UP000183610"/>
    </source>
</evidence>
<reference evidence="2 3" key="1">
    <citation type="submission" date="2016-10" db="EMBL/GenBank/DDBJ databases">
        <authorList>
            <person name="Varghese N."/>
            <person name="Submissions S."/>
        </authorList>
    </citation>
    <scope>NUCLEOTIDE SEQUENCE [LARGE SCALE GENOMIC DNA]</scope>
    <source>
        <strain evidence="2 3">ATCC 49954</strain>
    </source>
</reference>
<gene>
    <name evidence="2" type="ORF">SAMN05421782_107143</name>
</gene>
<name>A0AAX2DQB0_LISIV</name>
<dbReference type="EMBL" id="FNMX01000007">
    <property type="protein sequence ID" value="SDW87023.1"/>
    <property type="molecule type" value="Genomic_DNA"/>
</dbReference>
<dbReference type="AlphaFoldDB" id="A0AAX2DQB0"/>
<organism evidence="2 3">
    <name type="scientific">Listeria ivanovii</name>
    <dbReference type="NCBI Taxonomy" id="1638"/>
    <lineage>
        <taxon>Bacteria</taxon>
        <taxon>Bacillati</taxon>
        <taxon>Bacillota</taxon>
        <taxon>Bacilli</taxon>
        <taxon>Bacillales</taxon>
        <taxon>Listeriaceae</taxon>
        <taxon>Listeria</taxon>
    </lineage>
</organism>
<evidence type="ECO:0000256" key="1">
    <source>
        <dbReference type="SAM" id="SignalP"/>
    </source>
</evidence>
<comment type="caution">
    <text evidence="2">The sequence shown here is derived from an EMBL/GenBank/DDBJ whole genome shotgun (WGS) entry which is preliminary data.</text>
</comment>
<dbReference type="Proteomes" id="UP000183610">
    <property type="component" value="Unassembled WGS sequence"/>
</dbReference>
<protein>
    <recommendedName>
        <fullName evidence="4">Cell surface protein</fullName>
    </recommendedName>
</protein>
<keyword evidence="1" id="KW-0732">Signal</keyword>
<sequence length="206" mass="23116">MKKKTIAIIVFTTCLLVMSCFLVVNTYTNKAATPKKEVPIYEIYSDYTLDVDKPEEVVGDADYVFVGEVTKEIGTNYKNKTPIEQANGEIEYIGEAYTQYELDVITNLKNELPTAENISIEKQGGLREDGSAYDVFEGDQLPKVGQIYIFTAYEQDDGSLLVAGANSTISFDEKTKELDSNKEVRQTEEVELYEEAVENPVVTIEE</sequence>
<proteinExistence type="predicted"/>
<feature type="signal peptide" evidence="1">
    <location>
        <begin position="1"/>
        <end position="31"/>
    </location>
</feature>
<dbReference type="RefSeq" id="WP_003719950.1">
    <property type="nucleotide sequence ID" value="NZ_FNMX01000007.1"/>
</dbReference>
<dbReference type="PROSITE" id="PS51257">
    <property type="entry name" value="PROKAR_LIPOPROTEIN"/>
    <property type="match status" value="1"/>
</dbReference>
<accession>A0AAX2DQB0</accession>
<evidence type="ECO:0000313" key="2">
    <source>
        <dbReference type="EMBL" id="SDW87023.1"/>
    </source>
</evidence>
<feature type="chain" id="PRO_5043600933" description="Cell surface protein" evidence="1">
    <location>
        <begin position="32"/>
        <end position="206"/>
    </location>
</feature>
<evidence type="ECO:0008006" key="4">
    <source>
        <dbReference type="Google" id="ProtNLM"/>
    </source>
</evidence>